<keyword evidence="19" id="KW-1185">Reference proteome</keyword>
<reference evidence="18 19" key="2">
    <citation type="submission" date="2018-11" db="EMBL/GenBank/DDBJ databases">
        <authorList>
            <consortium name="Pathogen Informatics"/>
        </authorList>
    </citation>
    <scope>NUCLEOTIDE SEQUENCE [LARGE SCALE GENOMIC DNA]</scope>
</reference>
<gene>
    <name evidence="18" type="ORF">TCNE_LOCUS9455</name>
</gene>
<dbReference type="AlphaFoldDB" id="A0A183ULT5"/>
<dbReference type="NCBIfam" id="TIGR01036">
    <property type="entry name" value="pyrD_sub2"/>
    <property type="match status" value="1"/>
</dbReference>
<evidence type="ECO:0000256" key="12">
    <source>
        <dbReference type="ARBA" id="ARBA00022989"/>
    </source>
</evidence>
<dbReference type="GO" id="GO:0044205">
    <property type="term" value="P:'de novo' UMP biosynthetic process"/>
    <property type="evidence" value="ECO:0007669"/>
    <property type="project" value="UniProtKB-UniPathway"/>
</dbReference>
<evidence type="ECO:0000313" key="19">
    <source>
        <dbReference type="Proteomes" id="UP000050794"/>
    </source>
</evidence>
<comment type="subcellular location">
    <subcellularLocation>
        <location evidence="2">Mitochondrion inner membrane</location>
        <topology evidence="2">Single-pass membrane protein</topology>
    </subcellularLocation>
</comment>
<dbReference type="InterPro" id="IPR050074">
    <property type="entry name" value="DHO_dehydrogenase"/>
</dbReference>
<evidence type="ECO:0000256" key="6">
    <source>
        <dbReference type="ARBA" id="ARBA00017599"/>
    </source>
</evidence>
<dbReference type="FunFam" id="3.20.20.70:FF:000066">
    <property type="entry name" value="Dihydroorotate dehydrogenase (quinone), mitochondrial"/>
    <property type="match status" value="1"/>
</dbReference>
<reference evidence="20" key="1">
    <citation type="submission" date="2016-06" db="UniProtKB">
        <authorList>
            <consortium name="WormBaseParasite"/>
        </authorList>
    </citation>
    <scope>IDENTIFICATION</scope>
</reference>
<feature type="domain" description="Dihydroorotate dehydrogenase catalytic" evidence="17">
    <location>
        <begin position="210"/>
        <end position="505"/>
    </location>
</feature>
<dbReference type="UniPathway" id="UPA00070">
    <property type="reaction ID" value="UER00946"/>
</dbReference>
<keyword evidence="15" id="KW-0472">Membrane</keyword>
<keyword evidence="13" id="KW-0560">Oxidoreductase</keyword>
<keyword evidence="10" id="KW-0999">Mitochondrion inner membrane</keyword>
<evidence type="ECO:0000256" key="8">
    <source>
        <dbReference type="ARBA" id="ARBA00022643"/>
    </source>
</evidence>
<dbReference type="GO" id="GO:0005743">
    <property type="term" value="C:mitochondrial inner membrane"/>
    <property type="evidence" value="ECO:0007669"/>
    <property type="project" value="UniProtKB-SubCell"/>
</dbReference>
<keyword evidence="11" id="KW-0809">Transit peptide</keyword>
<dbReference type="GO" id="GO:0106430">
    <property type="term" value="F:dihydroorotate dehydrogenase (quinone) activity"/>
    <property type="evidence" value="ECO:0007669"/>
    <property type="project" value="UniProtKB-EC"/>
</dbReference>
<evidence type="ECO:0000256" key="10">
    <source>
        <dbReference type="ARBA" id="ARBA00022792"/>
    </source>
</evidence>
<sequence length="523" mass="57835">MESAQYALLGCYCAVLYRKNATAVQLHMHQCILLPFLGFHSCSYNHDSRGSRNDVLIAEDMRKGILFYLMNADFFKGAVSKRGHVRTLRDFDWSTKLVVDCDTSLECLQPVVQLNLHFLEDNSVKQFEFTPEEVSFFYITKSTIVVVTAGTALYAIIEFFVGSEPFFKKQVMPIVHRLMAAETAHRWGVRLAKYGLTPAFGYNRVEYPELESTVFGKKFKNPVGLAAGFDKDGEAIEGLRRSGFGFVEIGTVTPLPQAGNPKPRLFRLIEDEAVINRYGFNSAGVGVVYARVKKAFQPNADVPLGVNLGKNKASKDGRLDYDIGVNYFGAYSDYLVVNVSSPNTPGLRSLQKKADLQNLMTTVKAAVDRITGKKPVVLLKISPDLVDSEKKDIAKVVVDKRYGIDGLIVSNTTIWRPAELKSEHRDEVGGLSGKPLRELSVQCVHDMYRLTSGKVPIIGCGGISSGADAYAAIRAGASLVQLYSALVYQGYPVIGKIKRELVELLRRDGYSNVSEAVGSDHRK</sequence>
<dbReference type="InterPro" id="IPR013785">
    <property type="entry name" value="Aldolase_TIM"/>
</dbReference>
<dbReference type="GO" id="GO:0006207">
    <property type="term" value="P:'de novo' pyrimidine nucleobase biosynthetic process"/>
    <property type="evidence" value="ECO:0007669"/>
    <property type="project" value="InterPro"/>
</dbReference>
<keyword evidence="7" id="KW-0285">Flavoprotein</keyword>
<accession>A0A183ULT5</accession>
<organism evidence="19 20">
    <name type="scientific">Toxocara canis</name>
    <name type="common">Canine roundworm</name>
    <dbReference type="NCBI Taxonomy" id="6265"/>
    <lineage>
        <taxon>Eukaryota</taxon>
        <taxon>Metazoa</taxon>
        <taxon>Ecdysozoa</taxon>
        <taxon>Nematoda</taxon>
        <taxon>Chromadorea</taxon>
        <taxon>Rhabditida</taxon>
        <taxon>Spirurina</taxon>
        <taxon>Ascaridomorpha</taxon>
        <taxon>Ascaridoidea</taxon>
        <taxon>Toxocaridae</taxon>
        <taxon>Toxocara</taxon>
    </lineage>
</organism>
<keyword evidence="12" id="KW-1133">Transmembrane helix</keyword>
<dbReference type="CDD" id="cd04738">
    <property type="entry name" value="DHOD_2_like"/>
    <property type="match status" value="1"/>
</dbReference>
<dbReference type="InterPro" id="IPR005719">
    <property type="entry name" value="Dihydroorotate_DH_2"/>
</dbReference>
<evidence type="ECO:0000256" key="7">
    <source>
        <dbReference type="ARBA" id="ARBA00022630"/>
    </source>
</evidence>
<comment type="pathway">
    <text evidence="3">Pyrimidine metabolism; UMP biosynthesis via de novo pathway; orotate from (S)-dihydroorotate (quinone route): step 1/1.</text>
</comment>
<dbReference type="NCBIfam" id="NF003645">
    <property type="entry name" value="PRK05286.1-2"/>
    <property type="match status" value="1"/>
</dbReference>
<evidence type="ECO:0000256" key="2">
    <source>
        <dbReference type="ARBA" id="ARBA00004434"/>
    </source>
</evidence>
<dbReference type="EMBL" id="UYWY01020178">
    <property type="protein sequence ID" value="VDM40776.1"/>
    <property type="molecule type" value="Genomic_DNA"/>
</dbReference>
<keyword evidence="9" id="KW-0812">Transmembrane</keyword>
<evidence type="ECO:0000259" key="17">
    <source>
        <dbReference type="Pfam" id="PF01180"/>
    </source>
</evidence>
<dbReference type="PANTHER" id="PTHR48109:SF4">
    <property type="entry name" value="DIHYDROOROTATE DEHYDROGENASE (QUINONE), MITOCHONDRIAL"/>
    <property type="match status" value="1"/>
</dbReference>
<dbReference type="NCBIfam" id="NF003652">
    <property type="entry name" value="PRK05286.2-5"/>
    <property type="match status" value="1"/>
</dbReference>
<protein>
    <recommendedName>
        <fullName evidence="6">Dihydroorotate dehydrogenase (quinone), mitochondrial</fullName>
        <ecNumber evidence="5">1.3.5.2</ecNumber>
    </recommendedName>
</protein>
<evidence type="ECO:0000256" key="16">
    <source>
        <dbReference type="ARBA" id="ARBA00048639"/>
    </source>
</evidence>
<dbReference type="SUPFAM" id="SSF51395">
    <property type="entry name" value="FMN-linked oxidoreductases"/>
    <property type="match status" value="1"/>
</dbReference>
<dbReference type="PROSITE" id="PS00911">
    <property type="entry name" value="DHODEHASE_1"/>
    <property type="match status" value="1"/>
</dbReference>
<keyword evidence="14" id="KW-0496">Mitochondrion</keyword>
<evidence type="ECO:0000256" key="15">
    <source>
        <dbReference type="ARBA" id="ARBA00023136"/>
    </source>
</evidence>
<evidence type="ECO:0000256" key="4">
    <source>
        <dbReference type="ARBA" id="ARBA00005359"/>
    </source>
</evidence>
<evidence type="ECO:0000256" key="1">
    <source>
        <dbReference type="ARBA" id="ARBA00001917"/>
    </source>
</evidence>
<dbReference type="Pfam" id="PF01180">
    <property type="entry name" value="DHO_dh"/>
    <property type="match status" value="1"/>
</dbReference>
<evidence type="ECO:0000256" key="5">
    <source>
        <dbReference type="ARBA" id="ARBA00012791"/>
    </source>
</evidence>
<dbReference type="Proteomes" id="UP000050794">
    <property type="component" value="Unassembled WGS sequence"/>
</dbReference>
<evidence type="ECO:0000256" key="14">
    <source>
        <dbReference type="ARBA" id="ARBA00023128"/>
    </source>
</evidence>
<evidence type="ECO:0000256" key="13">
    <source>
        <dbReference type="ARBA" id="ARBA00023002"/>
    </source>
</evidence>
<evidence type="ECO:0000256" key="9">
    <source>
        <dbReference type="ARBA" id="ARBA00022692"/>
    </source>
</evidence>
<evidence type="ECO:0000256" key="11">
    <source>
        <dbReference type="ARBA" id="ARBA00022946"/>
    </source>
</evidence>
<keyword evidence="8" id="KW-0288">FMN</keyword>
<comment type="catalytic activity">
    <reaction evidence="16">
        <text>(S)-dihydroorotate + a quinone = orotate + a quinol</text>
        <dbReference type="Rhea" id="RHEA:30187"/>
        <dbReference type="ChEBI" id="CHEBI:24646"/>
        <dbReference type="ChEBI" id="CHEBI:30839"/>
        <dbReference type="ChEBI" id="CHEBI:30864"/>
        <dbReference type="ChEBI" id="CHEBI:132124"/>
        <dbReference type="EC" id="1.3.5.2"/>
    </reaction>
</comment>
<proteinExistence type="inferred from homology"/>
<dbReference type="InterPro" id="IPR001295">
    <property type="entry name" value="Dihydroorotate_DH_CS"/>
</dbReference>
<evidence type="ECO:0000256" key="3">
    <source>
        <dbReference type="ARBA" id="ARBA00005161"/>
    </source>
</evidence>
<dbReference type="InterPro" id="IPR005720">
    <property type="entry name" value="Dihydroorotate_DH_cat"/>
</dbReference>
<evidence type="ECO:0000313" key="18">
    <source>
        <dbReference type="EMBL" id="VDM40776.1"/>
    </source>
</evidence>
<dbReference type="PANTHER" id="PTHR48109">
    <property type="entry name" value="DIHYDROOROTATE DEHYDROGENASE (QUINONE), MITOCHONDRIAL-RELATED"/>
    <property type="match status" value="1"/>
</dbReference>
<comment type="cofactor">
    <cofactor evidence="1">
        <name>FMN</name>
        <dbReference type="ChEBI" id="CHEBI:58210"/>
    </cofactor>
</comment>
<comment type="similarity">
    <text evidence="4">Belongs to the dihydroorotate dehydrogenase family. Type 2 subfamily.</text>
</comment>
<name>A0A183ULT5_TOXCA</name>
<dbReference type="WBParaSite" id="TCNE_0000945501-mRNA-1">
    <property type="protein sequence ID" value="TCNE_0000945501-mRNA-1"/>
    <property type="gene ID" value="TCNE_0000945501"/>
</dbReference>
<dbReference type="Gene3D" id="3.20.20.70">
    <property type="entry name" value="Aldolase class I"/>
    <property type="match status" value="1"/>
</dbReference>
<dbReference type="EC" id="1.3.5.2" evidence="5"/>
<evidence type="ECO:0000313" key="20">
    <source>
        <dbReference type="WBParaSite" id="TCNE_0000945501-mRNA-1"/>
    </source>
</evidence>